<gene>
    <name evidence="9" type="ORF">EDS130_LOCUS42413</name>
    <name evidence="8" type="ORF">XAT740_LOCUS27438</name>
</gene>
<evidence type="ECO:0000256" key="1">
    <source>
        <dbReference type="ARBA" id="ARBA00004496"/>
    </source>
</evidence>
<dbReference type="EMBL" id="CAJNOJ010000616">
    <property type="protein sequence ID" value="CAF1497443.1"/>
    <property type="molecule type" value="Genomic_DNA"/>
</dbReference>
<dbReference type="InterPro" id="IPR011990">
    <property type="entry name" value="TPR-like_helical_dom_sf"/>
</dbReference>
<dbReference type="PROSITE" id="PS50005">
    <property type="entry name" value="TPR"/>
    <property type="match status" value="2"/>
</dbReference>
<evidence type="ECO:0000256" key="3">
    <source>
        <dbReference type="ARBA" id="ARBA00022737"/>
    </source>
</evidence>
<keyword evidence="3" id="KW-0677">Repeat</keyword>
<dbReference type="Gene3D" id="3.90.176.10">
    <property type="entry name" value="Toxin ADP-ribosyltransferase, Chain A, domain 1"/>
    <property type="match status" value="1"/>
</dbReference>
<dbReference type="InterPro" id="IPR019734">
    <property type="entry name" value="TPR_rpt"/>
</dbReference>
<dbReference type="EMBL" id="CAJNOR010002291">
    <property type="protein sequence ID" value="CAF1273754.1"/>
    <property type="molecule type" value="Genomic_DNA"/>
</dbReference>
<feature type="repeat" description="TPR" evidence="7">
    <location>
        <begin position="462"/>
        <end position="495"/>
    </location>
</feature>
<dbReference type="GO" id="GO:0005929">
    <property type="term" value="C:cilium"/>
    <property type="evidence" value="ECO:0007669"/>
    <property type="project" value="TreeGrafter"/>
</dbReference>
<protein>
    <recommendedName>
        <fullName evidence="5">Tetratricopeptide repeat protein 29</fullName>
    </recommendedName>
</protein>
<dbReference type="SMART" id="SM00028">
    <property type="entry name" value="TPR"/>
    <property type="match status" value="3"/>
</dbReference>
<dbReference type="AlphaFoldDB" id="A0A815T2A8"/>
<keyword evidence="4 7" id="KW-0802">TPR repeat</keyword>
<dbReference type="SUPFAM" id="SSF48452">
    <property type="entry name" value="TPR-like"/>
    <property type="match status" value="1"/>
</dbReference>
<dbReference type="Gene3D" id="1.25.40.10">
    <property type="entry name" value="Tetratricopeptide repeat domain"/>
    <property type="match status" value="2"/>
</dbReference>
<evidence type="ECO:0000313" key="11">
    <source>
        <dbReference type="Proteomes" id="UP000663852"/>
    </source>
</evidence>
<evidence type="ECO:0000256" key="5">
    <source>
        <dbReference type="ARBA" id="ARBA00040665"/>
    </source>
</evidence>
<comment type="subcellular location">
    <subcellularLocation>
        <location evidence="1">Cytoplasm</location>
    </subcellularLocation>
</comment>
<evidence type="ECO:0000313" key="9">
    <source>
        <dbReference type="EMBL" id="CAF1497443.1"/>
    </source>
</evidence>
<dbReference type="Proteomes" id="UP000663852">
    <property type="component" value="Unassembled WGS sequence"/>
</dbReference>
<feature type="repeat" description="TPR" evidence="7">
    <location>
        <begin position="570"/>
        <end position="603"/>
    </location>
</feature>
<dbReference type="PANTHER" id="PTHR46630:SF1">
    <property type="entry name" value="TETRATRICOPEPTIDE REPEAT PROTEIN 29"/>
    <property type="match status" value="1"/>
</dbReference>
<name>A0A815T2A8_ADIRI</name>
<dbReference type="InterPro" id="IPR051476">
    <property type="entry name" value="Bac_ResReg_Asp_Phosphatase"/>
</dbReference>
<comment type="caution">
    <text evidence="9">The sequence shown here is derived from an EMBL/GenBank/DDBJ whole genome shotgun (WGS) entry which is preliminary data.</text>
</comment>
<proteinExistence type="predicted"/>
<comment type="function">
    <text evidence="6">Axonemal protein which is implicated in axonemal and/or peri-axonemal structure assembly and regulates flagellum assembly and beating and therefore sperm motility.</text>
</comment>
<evidence type="ECO:0000256" key="2">
    <source>
        <dbReference type="ARBA" id="ARBA00022490"/>
    </source>
</evidence>
<dbReference type="Pfam" id="PF13181">
    <property type="entry name" value="TPR_8"/>
    <property type="match status" value="1"/>
</dbReference>
<evidence type="ECO:0000256" key="4">
    <source>
        <dbReference type="ARBA" id="ARBA00022803"/>
    </source>
</evidence>
<dbReference type="GO" id="GO:0003341">
    <property type="term" value="P:cilium movement"/>
    <property type="evidence" value="ECO:0007669"/>
    <property type="project" value="TreeGrafter"/>
</dbReference>
<organism evidence="9 11">
    <name type="scientific">Adineta ricciae</name>
    <name type="common">Rotifer</name>
    <dbReference type="NCBI Taxonomy" id="249248"/>
    <lineage>
        <taxon>Eukaryota</taxon>
        <taxon>Metazoa</taxon>
        <taxon>Spiralia</taxon>
        <taxon>Gnathifera</taxon>
        <taxon>Rotifera</taxon>
        <taxon>Eurotatoria</taxon>
        <taxon>Bdelloidea</taxon>
        <taxon>Adinetida</taxon>
        <taxon>Adinetidae</taxon>
        <taxon>Adineta</taxon>
    </lineage>
</organism>
<dbReference type="OrthoDB" id="10573785at2759"/>
<reference evidence="9" key="1">
    <citation type="submission" date="2021-02" db="EMBL/GenBank/DDBJ databases">
        <authorList>
            <person name="Nowell W R."/>
        </authorList>
    </citation>
    <scope>NUCLEOTIDE SEQUENCE</scope>
</reference>
<keyword evidence="2" id="KW-0963">Cytoplasm</keyword>
<dbReference type="SUPFAM" id="SSF56399">
    <property type="entry name" value="ADP-ribosylation"/>
    <property type="match status" value="1"/>
</dbReference>
<keyword evidence="10" id="KW-1185">Reference proteome</keyword>
<evidence type="ECO:0000256" key="7">
    <source>
        <dbReference type="PROSITE-ProRule" id="PRU00339"/>
    </source>
</evidence>
<dbReference type="GO" id="GO:0005737">
    <property type="term" value="C:cytoplasm"/>
    <property type="evidence" value="ECO:0007669"/>
    <property type="project" value="UniProtKB-SubCell"/>
</dbReference>
<dbReference type="Proteomes" id="UP000663828">
    <property type="component" value="Unassembled WGS sequence"/>
</dbReference>
<sequence length="674" mass="78924">MFSSTVQNVSLSNTYKLHWLDQNAKDDIYLQKQLNEFFNNELTIFDNIIDYNENIRLLADEERVILIVSGYFGKELVPTVNNLSQVLAIYVYCSNRDLHLQWTKNYKKVRAVLSHGDDLIYHLQKDARYREPLSPITVFQQSHKNVRADNAQFIWQQLFIAILLRLKPEESSSNEKLVEYLKRTYPQQLDVVEKFHQDYQPENSLQWYTKDSCIYKCLNYACRMNDFGTLVLYRYFIKSLYEQLANQYRQQKKLLSDMTLYRGQLMSPEELIQLQKSVGQFISFNSFLSTSQDLAVAEMYAGKGVLFEITTSLSNEKLDTSADVSWWNRPLFERSIETPISKPYALISGCSQFSDEDEVLFMAGTIFCLDKMEPPYEQTKPFWTAHLHLASDSDHNLKELYRYRIIELSTETTIADDLNPLLIEMGYLAPGKIEENDDETQQNQSNLPIFLLKSALSVFSTTKIQINLGKIQTTKGDYQAAIDTFMKALQGTTDVRCIAEIESNLAVVYERMKDYSTALSHCRKAEQYSNSVDNFMIMIRLYMKLEDYVAALQIIESNVLPQEKDSLKIARHYRLMGKIYEARKQFDLALENYKKSFQLFEKLYPFDRVDDVFRHNGRGGSEMKDISRHLLRLIDKTKKSDEYAVLDGYFREFNCDREEAYSNYLTTQFYRDPM</sequence>
<accession>A0A815T2A8</accession>
<evidence type="ECO:0000256" key="6">
    <source>
        <dbReference type="ARBA" id="ARBA00044739"/>
    </source>
</evidence>
<evidence type="ECO:0000313" key="10">
    <source>
        <dbReference type="Proteomes" id="UP000663828"/>
    </source>
</evidence>
<dbReference type="PANTHER" id="PTHR46630">
    <property type="entry name" value="TETRATRICOPEPTIDE REPEAT PROTEIN 29"/>
    <property type="match status" value="1"/>
</dbReference>
<evidence type="ECO:0000313" key="8">
    <source>
        <dbReference type="EMBL" id="CAF1273754.1"/>
    </source>
</evidence>